<evidence type="ECO:0000313" key="3">
    <source>
        <dbReference type="Proteomes" id="UP000034160"/>
    </source>
</evidence>
<proteinExistence type="predicted"/>
<dbReference type="SUPFAM" id="SSF55811">
    <property type="entry name" value="Nudix"/>
    <property type="match status" value="1"/>
</dbReference>
<evidence type="ECO:0000313" key="2">
    <source>
        <dbReference type="EMBL" id="KKS31399.1"/>
    </source>
</evidence>
<comment type="caution">
    <text evidence="2">The sequence shown here is derived from an EMBL/GenBank/DDBJ whole genome shotgun (WGS) entry which is preliminary data.</text>
</comment>
<feature type="non-terminal residue" evidence="2">
    <location>
        <position position="78"/>
    </location>
</feature>
<dbReference type="PROSITE" id="PS51462">
    <property type="entry name" value="NUDIX"/>
    <property type="match status" value="1"/>
</dbReference>
<dbReference type="CDD" id="cd02883">
    <property type="entry name" value="NUDIX_Hydrolase"/>
    <property type="match status" value="1"/>
</dbReference>
<organism evidence="2 3">
    <name type="scientific">Candidatus Amesbacteria bacterium GW2011_GWA2_42_12</name>
    <dbReference type="NCBI Taxonomy" id="1618356"/>
    <lineage>
        <taxon>Bacteria</taxon>
        <taxon>Candidatus Amesiibacteriota</taxon>
    </lineage>
</organism>
<dbReference type="STRING" id="1618356.UU93_C0018G0008"/>
<gene>
    <name evidence="2" type="ORF">UU93_C0018G0008</name>
</gene>
<feature type="domain" description="Nudix hydrolase" evidence="1">
    <location>
        <begin position="8"/>
        <end position="78"/>
    </location>
</feature>
<reference evidence="2 3" key="1">
    <citation type="journal article" date="2015" name="Nature">
        <title>rRNA introns, odd ribosomes, and small enigmatic genomes across a large radiation of phyla.</title>
        <authorList>
            <person name="Brown C.T."/>
            <person name="Hug L.A."/>
            <person name="Thomas B.C."/>
            <person name="Sharon I."/>
            <person name="Castelle C.J."/>
            <person name="Singh A."/>
            <person name="Wilkins M.J."/>
            <person name="Williams K.H."/>
            <person name="Banfield J.F."/>
        </authorList>
    </citation>
    <scope>NUCLEOTIDE SEQUENCE [LARGE SCALE GENOMIC DNA]</scope>
</reference>
<dbReference type="EMBL" id="LCCN01000018">
    <property type="protein sequence ID" value="KKS31399.1"/>
    <property type="molecule type" value="Genomic_DNA"/>
</dbReference>
<sequence>MEIKSTISHKGNIFNVIYREDNPLNDLEGKILQGVHAFCFCNDKMAVVYADNKGYWTPPGGGIESGESIEEAVIREVK</sequence>
<dbReference type="Proteomes" id="UP000034160">
    <property type="component" value="Unassembled WGS sequence"/>
</dbReference>
<name>A0A0G0Y3K0_9BACT</name>
<dbReference type="Pfam" id="PF00293">
    <property type="entry name" value="NUDIX"/>
    <property type="match status" value="1"/>
</dbReference>
<evidence type="ECO:0000259" key="1">
    <source>
        <dbReference type="PROSITE" id="PS51462"/>
    </source>
</evidence>
<dbReference type="InterPro" id="IPR000086">
    <property type="entry name" value="NUDIX_hydrolase_dom"/>
</dbReference>
<dbReference type="Gene3D" id="3.90.79.10">
    <property type="entry name" value="Nucleoside Triphosphate Pyrophosphohydrolase"/>
    <property type="match status" value="1"/>
</dbReference>
<protein>
    <recommendedName>
        <fullName evidence="1">Nudix hydrolase domain-containing protein</fullName>
    </recommendedName>
</protein>
<dbReference type="AlphaFoldDB" id="A0A0G0Y3K0"/>
<accession>A0A0G0Y3K0</accession>
<dbReference type="InterPro" id="IPR015797">
    <property type="entry name" value="NUDIX_hydrolase-like_dom_sf"/>
</dbReference>